<protein>
    <submittedName>
        <fullName evidence="2">Uncharacterized protein</fullName>
    </submittedName>
</protein>
<accession>A0A0C3DTC7</accession>
<evidence type="ECO:0000256" key="1">
    <source>
        <dbReference type="SAM" id="MobiDB-lite"/>
    </source>
</evidence>
<feature type="compositionally biased region" description="Basic and acidic residues" evidence="1">
    <location>
        <begin position="69"/>
        <end position="82"/>
    </location>
</feature>
<dbReference type="Proteomes" id="UP000053989">
    <property type="component" value="Unassembled WGS sequence"/>
</dbReference>
<feature type="region of interest" description="Disordered" evidence="1">
    <location>
        <begin position="1"/>
        <end position="37"/>
    </location>
</feature>
<dbReference type="STRING" id="1036808.A0A0C3DTC7"/>
<evidence type="ECO:0000313" key="3">
    <source>
        <dbReference type="Proteomes" id="UP000053989"/>
    </source>
</evidence>
<reference evidence="2 3" key="1">
    <citation type="submission" date="2014-04" db="EMBL/GenBank/DDBJ databases">
        <authorList>
            <consortium name="DOE Joint Genome Institute"/>
            <person name="Kuo A."/>
            <person name="Kohler A."/>
            <person name="Nagy L.G."/>
            <person name="Floudas D."/>
            <person name="Copeland A."/>
            <person name="Barry K.W."/>
            <person name="Cichocki N."/>
            <person name="Veneault-Fourrey C."/>
            <person name="LaButti K."/>
            <person name="Lindquist E.A."/>
            <person name="Lipzen A."/>
            <person name="Lundell T."/>
            <person name="Morin E."/>
            <person name="Murat C."/>
            <person name="Sun H."/>
            <person name="Tunlid A."/>
            <person name="Henrissat B."/>
            <person name="Grigoriev I.V."/>
            <person name="Hibbett D.S."/>
            <person name="Martin F."/>
            <person name="Nordberg H.P."/>
            <person name="Cantor M.N."/>
            <person name="Hua S.X."/>
        </authorList>
    </citation>
    <scope>NUCLEOTIDE SEQUENCE [LARGE SCALE GENOMIC DNA]</scope>
    <source>
        <strain evidence="2 3">Foug A</strain>
    </source>
</reference>
<dbReference type="HOGENOM" id="CLU_921849_0_0_1"/>
<dbReference type="AlphaFoldDB" id="A0A0C3DTC7"/>
<feature type="region of interest" description="Disordered" evidence="1">
    <location>
        <begin position="179"/>
        <end position="230"/>
    </location>
</feature>
<dbReference type="OrthoDB" id="3021720at2759"/>
<name>A0A0C3DTC7_9AGAM</name>
<reference evidence="3" key="2">
    <citation type="submission" date="2015-01" db="EMBL/GenBank/DDBJ databases">
        <title>Evolutionary Origins and Diversification of the Mycorrhizal Mutualists.</title>
        <authorList>
            <consortium name="DOE Joint Genome Institute"/>
            <consortium name="Mycorrhizal Genomics Consortium"/>
            <person name="Kohler A."/>
            <person name="Kuo A."/>
            <person name="Nagy L.G."/>
            <person name="Floudas D."/>
            <person name="Copeland A."/>
            <person name="Barry K.W."/>
            <person name="Cichocki N."/>
            <person name="Veneault-Fourrey C."/>
            <person name="LaButti K."/>
            <person name="Lindquist E.A."/>
            <person name="Lipzen A."/>
            <person name="Lundell T."/>
            <person name="Morin E."/>
            <person name="Murat C."/>
            <person name="Riley R."/>
            <person name="Ohm R."/>
            <person name="Sun H."/>
            <person name="Tunlid A."/>
            <person name="Henrissat B."/>
            <person name="Grigoriev I.V."/>
            <person name="Hibbett D.S."/>
            <person name="Martin F."/>
        </authorList>
    </citation>
    <scope>NUCLEOTIDE SEQUENCE [LARGE SCALE GENOMIC DNA]</scope>
    <source>
        <strain evidence="3">Foug A</strain>
    </source>
</reference>
<feature type="compositionally biased region" description="Low complexity" evidence="1">
    <location>
        <begin position="130"/>
        <end position="146"/>
    </location>
</feature>
<dbReference type="InParanoid" id="A0A0C3DTC7"/>
<feature type="compositionally biased region" description="Acidic residues" evidence="1">
    <location>
        <begin position="104"/>
        <end position="115"/>
    </location>
</feature>
<feature type="region of interest" description="Disordered" evidence="1">
    <location>
        <begin position="69"/>
        <end position="149"/>
    </location>
</feature>
<proteinExistence type="predicted"/>
<organism evidence="2 3">
    <name type="scientific">Scleroderma citrinum Foug A</name>
    <dbReference type="NCBI Taxonomy" id="1036808"/>
    <lineage>
        <taxon>Eukaryota</taxon>
        <taxon>Fungi</taxon>
        <taxon>Dikarya</taxon>
        <taxon>Basidiomycota</taxon>
        <taxon>Agaricomycotina</taxon>
        <taxon>Agaricomycetes</taxon>
        <taxon>Agaricomycetidae</taxon>
        <taxon>Boletales</taxon>
        <taxon>Sclerodermatineae</taxon>
        <taxon>Sclerodermataceae</taxon>
        <taxon>Scleroderma</taxon>
    </lineage>
</organism>
<keyword evidence="3" id="KW-1185">Reference proteome</keyword>
<feature type="compositionally biased region" description="Basic and acidic residues" evidence="1">
    <location>
        <begin position="116"/>
        <end position="126"/>
    </location>
</feature>
<dbReference type="EMBL" id="KN822076">
    <property type="protein sequence ID" value="KIM59191.1"/>
    <property type="molecule type" value="Genomic_DNA"/>
</dbReference>
<evidence type="ECO:0000313" key="2">
    <source>
        <dbReference type="EMBL" id="KIM59191.1"/>
    </source>
</evidence>
<gene>
    <name evidence="2" type="ORF">SCLCIDRAFT_27469</name>
</gene>
<feature type="compositionally biased region" description="Polar residues" evidence="1">
    <location>
        <begin position="26"/>
        <end position="37"/>
    </location>
</feature>
<sequence>MESSPPSRQRLRRKRSPSPSGSPFSNNIFSRPYSPSTRASDIARLLDPAYASPSSLTAVNRSSIPQVYVDHHGDLHDPDFRHFPIMHTHPHNLRPRWEPAYQSADDDSDEDESDDEPKRSSFETQRRRPSSSNTTYPTTTTTSYPYFIHEEPSSFGSRFFAEEDDDDYLRERAPLKEKECRFSPRSRSSRHKRGTPVHNEKLDETRETDDEDPPSAGEDSICLTTPPPPTDLRAPKAYSNEAANQASHDALKGLCSLSASHPSRTPIFYSALDGTYVFRLYPFRLLRLLYLRSGAPVFTPES</sequence>